<keyword evidence="5 7" id="KW-1133">Transmembrane helix</keyword>
<evidence type="ECO:0000259" key="8">
    <source>
        <dbReference type="PROSITE" id="PS50928"/>
    </source>
</evidence>
<keyword evidence="10" id="KW-1185">Reference proteome</keyword>
<keyword evidence="4 7" id="KW-0812">Transmembrane</keyword>
<evidence type="ECO:0000313" key="10">
    <source>
        <dbReference type="Proteomes" id="UP000233375"/>
    </source>
</evidence>
<keyword evidence="6 7" id="KW-0472">Membrane</keyword>
<evidence type="ECO:0000256" key="1">
    <source>
        <dbReference type="ARBA" id="ARBA00004651"/>
    </source>
</evidence>
<reference evidence="9 10" key="1">
    <citation type="journal article" date="2003" name="Int. J. Syst. Evol. Microbiol.">
        <title>Bacillus nealsonii sp. nov., isolated from a spacecraft-assembly facility, whose spores are gamma-radiation resistant.</title>
        <authorList>
            <person name="Venkateswaran K."/>
            <person name="Kempf M."/>
            <person name="Chen F."/>
            <person name="Satomi M."/>
            <person name="Nicholson W."/>
            <person name="Kern R."/>
        </authorList>
    </citation>
    <scope>NUCLEOTIDE SEQUENCE [LARGE SCALE GENOMIC DNA]</scope>
    <source>
        <strain evidence="9 10">FO-92</strain>
    </source>
</reference>
<dbReference type="Pfam" id="PF00528">
    <property type="entry name" value="BPD_transp_1"/>
    <property type="match status" value="1"/>
</dbReference>
<evidence type="ECO:0000256" key="5">
    <source>
        <dbReference type="ARBA" id="ARBA00022989"/>
    </source>
</evidence>
<feature type="transmembrane region" description="Helical" evidence="7">
    <location>
        <begin position="152"/>
        <end position="171"/>
    </location>
</feature>
<dbReference type="Proteomes" id="UP000233375">
    <property type="component" value="Unassembled WGS sequence"/>
</dbReference>
<feature type="domain" description="ABC transmembrane type-1" evidence="8">
    <location>
        <begin position="86"/>
        <end position="263"/>
    </location>
</feature>
<feature type="transmembrane region" description="Helical" evidence="7">
    <location>
        <begin position="36"/>
        <end position="58"/>
    </location>
</feature>
<dbReference type="Gene3D" id="1.10.3720.10">
    <property type="entry name" value="MetI-like"/>
    <property type="match status" value="1"/>
</dbReference>
<evidence type="ECO:0000313" key="9">
    <source>
        <dbReference type="EMBL" id="PKG22929.1"/>
    </source>
</evidence>
<dbReference type="OrthoDB" id="9804353at2"/>
<organism evidence="9 10">
    <name type="scientific">Niallia nealsonii</name>
    <dbReference type="NCBI Taxonomy" id="115979"/>
    <lineage>
        <taxon>Bacteria</taxon>
        <taxon>Bacillati</taxon>
        <taxon>Bacillota</taxon>
        <taxon>Bacilli</taxon>
        <taxon>Bacillales</taxon>
        <taxon>Bacillaceae</taxon>
        <taxon>Niallia</taxon>
    </lineage>
</organism>
<comment type="subcellular location">
    <subcellularLocation>
        <location evidence="1 7">Cell membrane</location>
        <topology evidence="1 7">Multi-pass membrane protein</topology>
    </subcellularLocation>
</comment>
<protein>
    <submittedName>
        <fullName evidence="9">ABC transporter permease</fullName>
    </submittedName>
</protein>
<dbReference type="GO" id="GO:0005886">
    <property type="term" value="C:plasma membrane"/>
    <property type="evidence" value="ECO:0007669"/>
    <property type="project" value="UniProtKB-SubCell"/>
</dbReference>
<feature type="transmembrane region" description="Helical" evidence="7">
    <location>
        <begin position="127"/>
        <end position="146"/>
    </location>
</feature>
<dbReference type="SUPFAM" id="SSF161098">
    <property type="entry name" value="MetI-like"/>
    <property type="match status" value="1"/>
</dbReference>
<dbReference type="InterPro" id="IPR035906">
    <property type="entry name" value="MetI-like_sf"/>
</dbReference>
<feature type="transmembrane region" description="Helical" evidence="7">
    <location>
        <begin position="239"/>
        <end position="258"/>
    </location>
</feature>
<dbReference type="FunFam" id="1.10.3720.10:FF:000003">
    <property type="entry name" value="Aliphatic sulfonate ABC transporter permease"/>
    <property type="match status" value="1"/>
</dbReference>
<dbReference type="EMBL" id="PISE01000031">
    <property type="protein sequence ID" value="PKG22929.1"/>
    <property type="molecule type" value="Genomic_DNA"/>
</dbReference>
<dbReference type="PANTHER" id="PTHR30151:SF38">
    <property type="entry name" value="ALIPHATIC SULFONATES TRANSPORT PERMEASE PROTEIN SSUC-RELATED"/>
    <property type="match status" value="1"/>
</dbReference>
<comment type="caution">
    <text evidence="9">The sequence shown here is derived from an EMBL/GenBank/DDBJ whole genome shotgun (WGS) entry which is preliminary data.</text>
</comment>
<dbReference type="RefSeq" id="WP_101177950.1">
    <property type="nucleotide sequence ID" value="NZ_PISE01000031.1"/>
</dbReference>
<evidence type="ECO:0000256" key="3">
    <source>
        <dbReference type="ARBA" id="ARBA00022475"/>
    </source>
</evidence>
<sequence length="284" mass="31106">MRETEVVGKKFIGQADQRKKQRTKGNVQSIKLNNALLGLTLPIVLLVSWEIAGVMGLLNPLLLPTPSDILQEFAALTYSGELARHLGISAWRAFLGFLLGGSLGLAAGIWVGVSYKTERLLDPSLQMLRTLPHLAIAPLFILWFGFGESSKILLIAKGSFFPLYVNTFLGIRSVDSKLFDVARVLEFSRWKIITKLIVPSALPNIFLGIRLSIGVAWLGLVVAEMMGSTSGIGYLINDARAFSIITVVFVGIIVFALLGKLSDSAVLFLERKCLKWQDTFKGGQ</sequence>
<comment type="similarity">
    <text evidence="7">Belongs to the binding-protein-dependent transport system permease family.</text>
</comment>
<evidence type="ECO:0000256" key="4">
    <source>
        <dbReference type="ARBA" id="ARBA00022692"/>
    </source>
</evidence>
<feature type="transmembrane region" description="Helical" evidence="7">
    <location>
        <begin position="192"/>
        <end position="219"/>
    </location>
</feature>
<keyword evidence="3" id="KW-1003">Cell membrane</keyword>
<evidence type="ECO:0000256" key="2">
    <source>
        <dbReference type="ARBA" id="ARBA00022448"/>
    </source>
</evidence>
<feature type="transmembrane region" description="Helical" evidence="7">
    <location>
        <begin position="93"/>
        <end position="115"/>
    </location>
</feature>
<dbReference type="PROSITE" id="PS50928">
    <property type="entry name" value="ABC_TM1"/>
    <property type="match status" value="1"/>
</dbReference>
<dbReference type="CDD" id="cd06261">
    <property type="entry name" value="TM_PBP2"/>
    <property type="match status" value="1"/>
</dbReference>
<dbReference type="GO" id="GO:0042918">
    <property type="term" value="P:alkanesulfonate transmembrane transport"/>
    <property type="evidence" value="ECO:0007669"/>
    <property type="project" value="UniProtKB-ARBA"/>
</dbReference>
<accession>A0A2N0Z0A1</accession>
<evidence type="ECO:0000256" key="7">
    <source>
        <dbReference type="RuleBase" id="RU363032"/>
    </source>
</evidence>
<dbReference type="AlphaFoldDB" id="A0A2N0Z0A1"/>
<gene>
    <name evidence="9" type="ORF">CWS01_14720</name>
</gene>
<proteinExistence type="inferred from homology"/>
<keyword evidence="2 7" id="KW-0813">Transport</keyword>
<dbReference type="InterPro" id="IPR000515">
    <property type="entry name" value="MetI-like"/>
</dbReference>
<dbReference type="PANTHER" id="PTHR30151">
    <property type="entry name" value="ALKANE SULFONATE ABC TRANSPORTER-RELATED, MEMBRANE SUBUNIT"/>
    <property type="match status" value="1"/>
</dbReference>
<evidence type="ECO:0000256" key="6">
    <source>
        <dbReference type="ARBA" id="ARBA00023136"/>
    </source>
</evidence>
<name>A0A2N0Z0A1_9BACI</name>